<feature type="non-terminal residue" evidence="2">
    <location>
        <position position="215"/>
    </location>
</feature>
<dbReference type="Gene3D" id="3.40.630.30">
    <property type="match status" value="2"/>
</dbReference>
<sequence>MIKKIPLNNLDVFIDIVSKAYPGFKITTSEERKKTRQRLVKLSRDPTIDHYGLYRCGKLLGGMRTYDFMMNLFSNEVLCGGVGLVAVDLLHKKEKVCKELIQYFIKLYKRKGASLVSLYPFRPDFYRKMGFGYGTKISEYNISPTDLPRGKSKGHVHFLARRDRKSFKECADRYHMKHHGMLRIKEHELDYFVERPEAITVVYKEGRKISGYLSF</sequence>
<proteinExistence type="predicted"/>
<dbReference type="AlphaFoldDB" id="A0A0S8JTI0"/>
<dbReference type="InterPro" id="IPR000182">
    <property type="entry name" value="GNAT_dom"/>
</dbReference>
<comment type="caution">
    <text evidence="2">The sequence shown here is derived from an EMBL/GenBank/DDBJ whole genome shotgun (WGS) entry which is preliminary data.</text>
</comment>
<dbReference type="PATRIC" id="fig|1703778.3.peg.1063"/>
<dbReference type="InterPro" id="IPR051554">
    <property type="entry name" value="Acetyltransferase_Eis"/>
</dbReference>
<dbReference type="PROSITE" id="PS51186">
    <property type="entry name" value="GNAT"/>
    <property type="match status" value="1"/>
</dbReference>
<name>A0A0S8JTI0_UNCW3</name>
<reference evidence="2 3" key="1">
    <citation type="journal article" date="2015" name="Microbiome">
        <title>Genomic resolution of linkages in carbon, nitrogen, and sulfur cycling among widespread estuary sediment bacteria.</title>
        <authorList>
            <person name="Baker B.J."/>
            <person name="Lazar C.S."/>
            <person name="Teske A.P."/>
            <person name="Dick G.J."/>
        </authorList>
    </citation>
    <scope>NUCLEOTIDE SEQUENCE [LARGE SCALE GENOMIC DNA]</scope>
    <source>
        <strain evidence="2">SM1_77</strain>
    </source>
</reference>
<accession>A0A0S8JTI0</accession>
<dbReference type="SUPFAM" id="SSF55729">
    <property type="entry name" value="Acyl-CoA N-acyltransferases (Nat)"/>
    <property type="match status" value="1"/>
</dbReference>
<dbReference type="Proteomes" id="UP000050975">
    <property type="component" value="Unassembled WGS sequence"/>
</dbReference>
<dbReference type="PANTHER" id="PTHR37817">
    <property type="entry name" value="N-ACETYLTRANSFERASE EIS"/>
    <property type="match status" value="1"/>
</dbReference>
<evidence type="ECO:0000313" key="2">
    <source>
        <dbReference type="EMBL" id="KPL12754.1"/>
    </source>
</evidence>
<protein>
    <recommendedName>
        <fullName evidence="1">N-acetyltransferase domain-containing protein</fullName>
    </recommendedName>
</protein>
<dbReference type="EMBL" id="LJVE01000137">
    <property type="protein sequence ID" value="KPL12754.1"/>
    <property type="molecule type" value="Genomic_DNA"/>
</dbReference>
<dbReference type="GO" id="GO:0034069">
    <property type="term" value="F:aminoglycoside N-acetyltransferase activity"/>
    <property type="evidence" value="ECO:0007669"/>
    <property type="project" value="TreeGrafter"/>
</dbReference>
<dbReference type="PANTHER" id="PTHR37817:SF1">
    <property type="entry name" value="N-ACETYLTRANSFERASE EIS"/>
    <property type="match status" value="1"/>
</dbReference>
<dbReference type="Pfam" id="PF13527">
    <property type="entry name" value="Acetyltransf_9"/>
    <property type="match status" value="1"/>
</dbReference>
<dbReference type="InterPro" id="IPR016181">
    <property type="entry name" value="Acyl_CoA_acyltransferase"/>
</dbReference>
<feature type="domain" description="N-acetyltransferase" evidence="1">
    <location>
        <begin position="1"/>
        <end position="154"/>
    </location>
</feature>
<evidence type="ECO:0000259" key="1">
    <source>
        <dbReference type="PROSITE" id="PS51186"/>
    </source>
</evidence>
<organism evidence="2 3">
    <name type="scientific">candidate division WOR_3 bacterium SM1_77</name>
    <dbReference type="NCBI Taxonomy" id="1703778"/>
    <lineage>
        <taxon>Bacteria</taxon>
        <taxon>Bacteria division WOR-3</taxon>
    </lineage>
</organism>
<evidence type="ECO:0000313" key="3">
    <source>
        <dbReference type="Proteomes" id="UP000050975"/>
    </source>
</evidence>
<dbReference type="GO" id="GO:0030649">
    <property type="term" value="P:aminoglycoside antibiotic catabolic process"/>
    <property type="evidence" value="ECO:0007669"/>
    <property type="project" value="TreeGrafter"/>
</dbReference>
<gene>
    <name evidence="2" type="ORF">AMJ74_06245</name>
</gene>